<evidence type="ECO:0000256" key="8">
    <source>
        <dbReference type="ARBA" id="ARBA00084068"/>
    </source>
</evidence>
<reference evidence="10" key="1">
    <citation type="submission" date="2025-08" db="UniProtKB">
        <authorList>
            <consortium name="Ensembl"/>
        </authorList>
    </citation>
    <scope>IDENTIFICATION</scope>
</reference>
<keyword evidence="2" id="KW-0809">Transit peptide</keyword>
<evidence type="ECO:0000256" key="4">
    <source>
        <dbReference type="ARBA" id="ARBA00023128"/>
    </source>
</evidence>
<dbReference type="Gene3D" id="3.30.70.600">
    <property type="entry name" value="Ribosomal protein S10 domain"/>
    <property type="match status" value="1"/>
</dbReference>
<evidence type="ECO:0000256" key="6">
    <source>
        <dbReference type="ARBA" id="ARBA00061445"/>
    </source>
</evidence>
<feature type="domain" description="Small ribosomal subunit protein uS10" evidence="9">
    <location>
        <begin position="97"/>
        <end position="192"/>
    </location>
</feature>
<dbReference type="Ensembl" id="ENSDCDT00010028176.1">
    <property type="protein sequence ID" value="ENSDCDP00010023345.1"/>
    <property type="gene ID" value="ENSDCDG00010014102.1"/>
</dbReference>
<organism evidence="10 11">
    <name type="scientific">Denticeps clupeoides</name>
    <name type="common">denticle herring</name>
    <dbReference type="NCBI Taxonomy" id="299321"/>
    <lineage>
        <taxon>Eukaryota</taxon>
        <taxon>Metazoa</taxon>
        <taxon>Chordata</taxon>
        <taxon>Craniata</taxon>
        <taxon>Vertebrata</taxon>
        <taxon>Euteleostomi</taxon>
        <taxon>Actinopterygii</taxon>
        <taxon>Neopterygii</taxon>
        <taxon>Teleostei</taxon>
        <taxon>Clupei</taxon>
        <taxon>Clupeiformes</taxon>
        <taxon>Denticipitoidei</taxon>
        <taxon>Denticipitidae</taxon>
        <taxon>Denticeps</taxon>
    </lineage>
</organism>
<proteinExistence type="inferred from homology"/>
<name>A0AAY4BQZ7_9TELE</name>
<keyword evidence="3" id="KW-0689">Ribosomal protein</keyword>
<dbReference type="FunFam" id="3.30.70.600:FF:000006">
    <property type="entry name" value="39S ribosomal protein L48, mitochondrial"/>
    <property type="match status" value="1"/>
</dbReference>
<dbReference type="InterPro" id="IPR027486">
    <property type="entry name" value="Ribosomal_uS10_dom"/>
</dbReference>
<evidence type="ECO:0000313" key="10">
    <source>
        <dbReference type="Ensembl" id="ENSDCDP00010023345.1"/>
    </source>
</evidence>
<sequence length="216" mass="24744">MRCGVIQICRIPTVADTGYDLLAMGRLFKGLCLGTKAVLYVAGGFSWNCEKQYRSMPTHGIGRYKYLLPKDAPKKKKDKHQMKQIKAATNTEYGVLNILVSGYDMTQVELFSKYIHKLCNRFRICIEENYALPTKSTEVMVMPEQGTKMYLDAVLRTHERIVQISRLNATFCPIFMEIILKNQPEGVQLSIKEHTEADYHARFKARPELEGLLAQM</sequence>
<dbReference type="AlphaFoldDB" id="A0AAY4BQZ7"/>
<evidence type="ECO:0000256" key="2">
    <source>
        <dbReference type="ARBA" id="ARBA00022946"/>
    </source>
</evidence>
<evidence type="ECO:0000256" key="5">
    <source>
        <dbReference type="ARBA" id="ARBA00023274"/>
    </source>
</evidence>
<dbReference type="GO" id="GO:0005743">
    <property type="term" value="C:mitochondrial inner membrane"/>
    <property type="evidence" value="ECO:0007669"/>
    <property type="project" value="UniProtKB-ARBA"/>
</dbReference>
<dbReference type="GO" id="GO:1990904">
    <property type="term" value="C:ribonucleoprotein complex"/>
    <property type="evidence" value="ECO:0007669"/>
    <property type="project" value="UniProtKB-KW"/>
</dbReference>
<keyword evidence="4" id="KW-0496">Mitochondrion</keyword>
<comment type="similarity">
    <text evidence="6">Belongs to the mitochondrion-specific ribosomal protein mL48 family.</text>
</comment>
<dbReference type="Proteomes" id="UP000694580">
    <property type="component" value="Unplaced"/>
</dbReference>
<gene>
    <name evidence="10" type="primary">MRPL48</name>
</gene>
<comment type="subcellular location">
    <subcellularLocation>
        <location evidence="1">Mitochondrion</location>
    </subcellularLocation>
</comment>
<dbReference type="SMART" id="SM01403">
    <property type="entry name" value="Ribosomal_S10"/>
    <property type="match status" value="1"/>
</dbReference>
<evidence type="ECO:0000313" key="11">
    <source>
        <dbReference type="Proteomes" id="UP000694580"/>
    </source>
</evidence>
<dbReference type="GO" id="GO:0005761">
    <property type="term" value="C:mitochondrial ribosome"/>
    <property type="evidence" value="ECO:0007669"/>
    <property type="project" value="InterPro"/>
</dbReference>
<keyword evidence="5" id="KW-0687">Ribonucleoprotein</keyword>
<evidence type="ECO:0000256" key="7">
    <source>
        <dbReference type="ARBA" id="ARBA00071667"/>
    </source>
</evidence>
<reference evidence="10" key="2">
    <citation type="submission" date="2025-09" db="UniProtKB">
        <authorList>
            <consortium name="Ensembl"/>
        </authorList>
    </citation>
    <scope>IDENTIFICATION</scope>
</reference>
<protein>
    <recommendedName>
        <fullName evidence="7">Large ribosomal subunit protein mL48</fullName>
    </recommendedName>
    <alternativeName>
        <fullName evidence="8">39S ribosomal protein L48, mitochondrial</fullName>
    </alternativeName>
</protein>
<keyword evidence="11" id="KW-1185">Reference proteome</keyword>
<evidence type="ECO:0000259" key="9">
    <source>
        <dbReference type="SMART" id="SM01403"/>
    </source>
</evidence>
<dbReference type="SUPFAM" id="SSF54999">
    <property type="entry name" value="Ribosomal protein S10"/>
    <property type="match status" value="1"/>
</dbReference>
<dbReference type="Pfam" id="PF00338">
    <property type="entry name" value="Ribosomal_S10"/>
    <property type="match status" value="1"/>
</dbReference>
<dbReference type="PANTHER" id="PTHR13473">
    <property type="entry name" value="MITOCHONDRIAL RIBOSOMAL PROTEIN L48"/>
    <property type="match status" value="1"/>
</dbReference>
<dbReference type="InterPro" id="IPR036838">
    <property type="entry name" value="Ribosomal_uS10_dom_sf"/>
</dbReference>
<evidence type="ECO:0000256" key="1">
    <source>
        <dbReference type="ARBA" id="ARBA00004173"/>
    </source>
</evidence>
<dbReference type="GeneTree" id="ENSGT00390000012955"/>
<dbReference type="InterPro" id="IPR027487">
    <property type="entry name" value="Ribosomal_mL48"/>
</dbReference>
<accession>A0AAY4BQZ7</accession>
<evidence type="ECO:0000256" key="3">
    <source>
        <dbReference type="ARBA" id="ARBA00022980"/>
    </source>
</evidence>
<dbReference type="PANTHER" id="PTHR13473:SF0">
    <property type="entry name" value="LARGE RIBOSOMAL SUBUNIT PROTEIN ML48"/>
    <property type="match status" value="1"/>
</dbReference>